<accession>A0A418XB05</accession>
<dbReference type="EMBL" id="QYUP01000167">
    <property type="protein sequence ID" value="RJG09548.1"/>
    <property type="molecule type" value="Genomic_DNA"/>
</dbReference>
<dbReference type="Proteomes" id="UP000284006">
    <property type="component" value="Unassembled WGS sequence"/>
</dbReference>
<proteinExistence type="predicted"/>
<evidence type="ECO:0000313" key="2">
    <source>
        <dbReference type="Proteomes" id="UP000284006"/>
    </source>
</evidence>
<reference evidence="1 2" key="1">
    <citation type="submission" date="2018-09" db="EMBL/GenBank/DDBJ databases">
        <authorList>
            <person name="Zhu H."/>
        </authorList>
    </citation>
    <scope>NUCLEOTIDE SEQUENCE [LARGE SCALE GENOMIC DNA]</scope>
    <source>
        <strain evidence="1 2">K1S02-61</strain>
    </source>
</reference>
<dbReference type="AlphaFoldDB" id="A0A418XB05"/>
<keyword evidence="2" id="KW-1185">Reference proteome</keyword>
<sequence length="71" mass="8155">MPPKYEAQGERQTKLAQFEQYRGIASKPLAQRDPATVQYRAIAARGYRGGMRPVARLRAEAAFRHLLPTRW</sequence>
<organism evidence="1 2">
    <name type="scientific">Massilia cavernae</name>
    <dbReference type="NCBI Taxonomy" id="2320864"/>
    <lineage>
        <taxon>Bacteria</taxon>
        <taxon>Pseudomonadati</taxon>
        <taxon>Pseudomonadota</taxon>
        <taxon>Betaproteobacteria</taxon>
        <taxon>Burkholderiales</taxon>
        <taxon>Oxalobacteraceae</taxon>
        <taxon>Telluria group</taxon>
        <taxon>Massilia</taxon>
    </lineage>
</organism>
<gene>
    <name evidence="1" type="ORF">D3872_22175</name>
</gene>
<comment type="caution">
    <text evidence="1">The sequence shown here is derived from an EMBL/GenBank/DDBJ whole genome shotgun (WGS) entry which is preliminary data.</text>
</comment>
<protein>
    <submittedName>
        <fullName evidence="1">Uncharacterized protein</fullName>
    </submittedName>
</protein>
<name>A0A418XB05_9BURK</name>
<evidence type="ECO:0000313" key="1">
    <source>
        <dbReference type="EMBL" id="RJG09548.1"/>
    </source>
</evidence>